<organism evidence="4 5">
    <name type="scientific">Thermosulfidibacter takaii (strain DSM 17441 / JCM 13301 / NBRC 103674 / ABI70S6)</name>
    <dbReference type="NCBI Taxonomy" id="1298851"/>
    <lineage>
        <taxon>Bacteria</taxon>
        <taxon>Pseudomonadati</taxon>
        <taxon>Thermosulfidibacterota</taxon>
        <taxon>Thermosulfidibacteria</taxon>
        <taxon>Thermosulfidibacterales</taxon>
        <taxon>Thermosulfidibacteraceae</taxon>
    </lineage>
</organism>
<sequence length="115" mass="13410">MFTGLDQWNFLPPVDVYETENAIYIEMELPEVERSNIKIVCEGNKLVIEGVKNYKIGSQNVRFLRLERHTGPFQRIIQLPFIPKNEDIKATLKHGVLKIEVPKKTQTIKVEEEDE</sequence>
<evidence type="ECO:0000256" key="2">
    <source>
        <dbReference type="RuleBase" id="RU003616"/>
    </source>
</evidence>
<dbReference type="Gene3D" id="2.60.40.790">
    <property type="match status" value="1"/>
</dbReference>
<dbReference type="InterPro" id="IPR031107">
    <property type="entry name" value="Small_HSP"/>
</dbReference>
<dbReference type="EMBL" id="AP013035">
    <property type="protein sequence ID" value="BAT71572.1"/>
    <property type="molecule type" value="Genomic_DNA"/>
</dbReference>
<name>A0A0S3QTC2_THET7</name>
<dbReference type="InterPro" id="IPR008978">
    <property type="entry name" value="HSP20-like_chaperone"/>
</dbReference>
<keyword evidence="4" id="KW-0346">Stress response</keyword>
<dbReference type="AlphaFoldDB" id="A0A0S3QTC2"/>
<evidence type="ECO:0000256" key="1">
    <source>
        <dbReference type="PROSITE-ProRule" id="PRU00285"/>
    </source>
</evidence>
<dbReference type="KEGG" id="ttk:TST_0769"/>
<dbReference type="PANTHER" id="PTHR11527">
    <property type="entry name" value="HEAT-SHOCK PROTEIN 20 FAMILY MEMBER"/>
    <property type="match status" value="1"/>
</dbReference>
<comment type="similarity">
    <text evidence="1 2">Belongs to the small heat shock protein (HSP20) family.</text>
</comment>
<dbReference type="SUPFAM" id="SSF49764">
    <property type="entry name" value="HSP20-like chaperones"/>
    <property type="match status" value="1"/>
</dbReference>
<dbReference type="PROSITE" id="PS01031">
    <property type="entry name" value="SHSP"/>
    <property type="match status" value="1"/>
</dbReference>
<dbReference type="RefSeq" id="WP_068549570.1">
    <property type="nucleotide sequence ID" value="NZ_AP013035.1"/>
</dbReference>
<evidence type="ECO:0000259" key="3">
    <source>
        <dbReference type="PROSITE" id="PS01031"/>
    </source>
</evidence>
<dbReference type="InterPro" id="IPR002068">
    <property type="entry name" value="A-crystallin/Hsp20_dom"/>
</dbReference>
<evidence type="ECO:0000313" key="4">
    <source>
        <dbReference type="EMBL" id="BAT71572.1"/>
    </source>
</evidence>
<accession>A0A0S3QTC2</accession>
<keyword evidence="5" id="KW-1185">Reference proteome</keyword>
<dbReference type="OrthoDB" id="9811615at2"/>
<dbReference type="Proteomes" id="UP000063234">
    <property type="component" value="Chromosome"/>
</dbReference>
<protein>
    <submittedName>
        <fullName evidence="4">Heat shock protein Hsp20</fullName>
    </submittedName>
</protein>
<evidence type="ECO:0000313" key="5">
    <source>
        <dbReference type="Proteomes" id="UP000063234"/>
    </source>
</evidence>
<feature type="domain" description="SHSP" evidence="3">
    <location>
        <begin position="5"/>
        <end position="115"/>
    </location>
</feature>
<dbReference type="Pfam" id="PF00011">
    <property type="entry name" value="HSP20"/>
    <property type="match status" value="1"/>
</dbReference>
<dbReference type="CDD" id="cd06464">
    <property type="entry name" value="ACD_sHsps-like"/>
    <property type="match status" value="1"/>
</dbReference>
<dbReference type="STRING" id="1298851.TST_0769"/>
<gene>
    <name evidence="4" type="ORF">TST_0769</name>
</gene>
<proteinExistence type="inferred from homology"/>
<reference evidence="5" key="1">
    <citation type="journal article" date="2018" name="Science">
        <title>A primordial and reversible TCA cycle in a facultatively chemolithoautotrophic thermophile.</title>
        <authorList>
            <person name="Nunoura T."/>
            <person name="Chikaraishi Y."/>
            <person name="Izaki R."/>
            <person name="Suwa T."/>
            <person name="Sato T."/>
            <person name="Harada T."/>
            <person name="Mori K."/>
            <person name="Kato Y."/>
            <person name="Miyazaki M."/>
            <person name="Shimamura S."/>
            <person name="Yanagawa K."/>
            <person name="Shuto A."/>
            <person name="Ohkouchi N."/>
            <person name="Fujita N."/>
            <person name="Takaki Y."/>
            <person name="Atomi H."/>
            <person name="Takai K."/>
        </authorList>
    </citation>
    <scope>NUCLEOTIDE SEQUENCE [LARGE SCALE GENOMIC DNA]</scope>
    <source>
        <strain evidence="5">DSM 17441 / JCM 13301 / NBRC 103674 / ABI70S6</strain>
    </source>
</reference>